<gene>
    <name evidence="2" type="ORF">ACJMK2_009082</name>
</gene>
<organism evidence="2 3">
    <name type="scientific">Sinanodonta woodiana</name>
    <name type="common">Chinese pond mussel</name>
    <name type="synonym">Anodonta woodiana</name>
    <dbReference type="NCBI Taxonomy" id="1069815"/>
    <lineage>
        <taxon>Eukaryota</taxon>
        <taxon>Metazoa</taxon>
        <taxon>Spiralia</taxon>
        <taxon>Lophotrochozoa</taxon>
        <taxon>Mollusca</taxon>
        <taxon>Bivalvia</taxon>
        <taxon>Autobranchia</taxon>
        <taxon>Heteroconchia</taxon>
        <taxon>Palaeoheterodonta</taxon>
        <taxon>Unionida</taxon>
        <taxon>Unionoidea</taxon>
        <taxon>Unionidae</taxon>
        <taxon>Unioninae</taxon>
        <taxon>Sinanodonta</taxon>
    </lineage>
</organism>
<accession>A0ABD3VB61</accession>
<proteinExistence type="predicted"/>
<name>A0ABD3VB61_SINWO</name>
<dbReference type="PANTHER" id="PTHR45774:SF3">
    <property type="entry name" value="BTB (POZ) DOMAIN-CONTAINING 2B-RELATED"/>
    <property type="match status" value="1"/>
</dbReference>
<dbReference type="Pfam" id="PF07707">
    <property type="entry name" value="BACK"/>
    <property type="match status" value="1"/>
</dbReference>
<keyword evidence="3" id="KW-1185">Reference proteome</keyword>
<evidence type="ECO:0000259" key="1">
    <source>
        <dbReference type="Pfam" id="PF07707"/>
    </source>
</evidence>
<sequence>MDNGSSVLKHSSFRNLSSECVEIVISQDELCMKEEEIYEAMKDWAGTECARKSIQPSAENMRQVMGGLKDLIRFSVMHGKYFTDIVAGDNILSDKEKVSLFRHFFSSNNSGNTESLQRERKPRFQEKQRLVRFPNLGAPLSIGSVLQAIDFKSSKEVLLHGI</sequence>
<protein>
    <recommendedName>
        <fullName evidence="1">BACK domain-containing protein</fullName>
    </recommendedName>
</protein>
<dbReference type="EMBL" id="JBJQND010000012">
    <property type="protein sequence ID" value="KAL3858830.1"/>
    <property type="molecule type" value="Genomic_DNA"/>
</dbReference>
<dbReference type="PANTHER" id="PTHR45774">
    <property type="entry name" value="BTB/POZ DOMAIN-CONTAINING"/>
    <property type="match status" value="1"/>
</dbReference>
<dbReference type="InterPro" id="IPR011705">
    <property type="entry name" value="BACK"/>
</dbReference>
<dbReference type="Gene3D" id="1.25.40.420">
    <property type="match status" value="1"/>
</dbReference>
<reference evidence="2 3" key="1">
    <citation type="submission" date="2024-11" db="EMBL/GenBank/DDBJ databases">
        <title>Chromosome-level genome assembly of the freshwater bivalve Anodonta woodiana.</title>
        <authorList>
            <person name="Chen X."/>
        </authorList>
    </citation>
    <scope>NUCLEOTIDE SEQUENCE [LARGE SCALE GENOMIC DNA]</scope>
    <source>
        <strain evidence="2">MN2024</strain>
        <tissue evidence="2">Gills</tissue>
    </source>
</reference>
<evidence type="ECO:0000313" key="3">
    <source>
        <dbReference type="Proteomes" id="UP001634394"/>
    </source>
</evidence>
<dbReference type="Proteomes" id="UP001634394">
    <property type="component" value="Unassembled WGS sequence"/>
</dbReference>
<comment type="caution">
    <text evidence="2">The sequence shown here is derived from an EMBL/GenBank/DDBJ whole genome shotgun (WGS) entry which is preliminary data.</text>
</comment>
<dbReference type="AlphaFoldDB" id="A0ABD3VB61"/>
<feature type="domain" description="BACK" evidence="1">
    <location>
        <begin position="5"/>
        <end position="86"/>
    </location>
</feature>
<evidence type="ECO:0000313" key="2">
    <source>
        <dbReference type="EMBL" id="KAL3858830.1"/>
    </source>
</evidence>